<feature type="compositionally biased region" description="Pro residues" evidence="1">
    <location>
        <begin position="78"/>
        <end position="88"/>
    </location>
</feature>
<feature type="region of interest" description="Disordered" evidence="1">
    <location>
        <begin position="65"/>
        <end position="88"/>
    </location>
</feature>
<evidence type="ECO:0000313" key="3">
    <source>
        <dbReference type="EMBL" id="CAD6207312.1"/>
    </source>
</evidence>
<feature type="signal peptide" evidence="2">
    <location>
        <begin position="1"/>
        <end position="31"/>
    </location>
</feature>
<dbReference type="EMBL" id="CAJGYO010000001">
    <property type="protein sequence ID" value="CAD6207312.1"/>
    <property type="molecule type" value="Genomic_DNA"/>
</dbReference>
<dbReference type="AlphaFoldDB" id="A0A811MNT0"/>
<reference evidence="3" key="1">
    <citation type="submission" date="2020-10" db="EMBL/GenBank/DDBJ databases">
        <authorList>
            <person name="Han B."/>
            <person name="Lu T."/>
            <person name="Zhao Q."/>
            <person name="Huang X."/>
            <person name="Zhao Y."/>
        </authorList>
    </citation>
    <scope>NUCLEOTIDE SEQUENCE</scope>
</reference>
<sequence length="88" mass="8683">MPSRNKISVAILMSLAVMGLLLCHLATTASAAKKGIHVLGSVDGSSDDGGSPESGEGRVVYADMKLADTESSSSDAPAPAPAPGPSSS</sequence>
<keyword evidence="4" id="KW-1185">Reference proteome</keyword>
<evidence type="ECO:0000313" key="4">
    <source>
        <dbReference type="Proteomes" id="UP000604825"/>
    </source>
</evidence>
<dbReference type="Proteomes" id="UP000604825">
    <property type="component" value="Unassembled WGS sequence"/>
</dbReference>
<gene>
    <name evidence="3" type="ORF">NCGR_LOCUS4891</name>
</gene>
<organism evidence="3 4">
    <name type="scientific">Miscanthus lutarioriparius</name>
    <dbReference type="NCBI Taxonomy" id="422564"/>
    <lineage>
        <taxon>Eukaryota</taxon>
        <taxon>Viridiplantae</taxon>
        <taxon>Streptophyta</taxon>
        <taxon>Embryophyta</taxon>
        <taxon>Tracheophyta</taxon>
        <taxon>Spermatophyta</taxon>
        <taxon>Magnoliopsida</taxon>
        <taxon>Liliopsida</taxon>
        <taxon>Poales</taxon>
        <taxon>Poaceae</taxon>
        <taxon>PACMAD clade</taxon>
        <taxon>Panicoideae</taxon>
        <taxon>Andropogonodae</taxon>
        <taxon>Andropogoneae</taxon>
        <taxon>Saccharinae</taxon>
        <taxon>Miscanthus</taxon>
    </lineage>
</organism>
<name>A0A811MNT0_9POAL</name>
<feature type="chain" id="PRO_5032680494" evidence="2">
    <location>
        <begin position="32"/>
        <end position="88"/>
    </location>
</feature>
<comment type="caution">
    <text evidence="3">The sequence shown here is derived from an EMBL/GenBank/DDBJ whole genome shotgun (WGS) entry which is preliminary data.</text>
</comment>
<accession>A0A811MNT0</accession>
<proteinExistence type="predicted"/>
<evidence type="ECO:0000256" key="1">
    <source>
        <dbReference type="SAM" id="MobiDB-lite"/>
    </source>
</evidence>
<keyword evidence="2" id="KW-0732">Signal</keyword>
<evidence type="ECO:0000256" key="2">
    <source>
        <dbReference type="SAM" id="SignalP"/>
    </source>
</evidence>
<protein>
    <submittedName>
        <fullName evidence="3">Uncharacterized protein</fullName>
    </submittedName>
</protein>